<dbReference type="InterPro" id="IPR036412">
    <property type="entry name" value="HAD-like_sf"/>
</dbReference>
<protein>
    <recommendedName>
        <fullName evidence="2">Phosphatidate phosphatase APP1 catalytic domain-containing protein</fullName>
    </recommendedName>
</protein>
<reference evidence="3" key="1">
    <citation type="submission" date="2021-05" db="EMBL/GenBank/DDBJ databases">
        <title>The genome of the haptophyte Pavlova lutheri (Diacronema luteri, Pavlovales) - a model for lipid biosynthesis in eukaryotic algae.</title>
        <authorList>
            <person name="Hulatt C.J."/>
            <person name="Posewitz M.C."/>
        </authorList>
    </citation>
    <scope>NUCLEOTIDE SEQUENCE</scope>
    <source>
        <strain evidence="3">NIVA-4/92</strain>
    </source>
</reference>
<dbReference type="OrthoDB" id="2117591at2759"/>
<evidence type="ECO:0000313" key="3">
    <source>
        <dbReference type="EMBL" id="KAG8466940.1"/>
    </source>
</evidence>
<keyword evidence="1" id="KW-0732">Signal</keyword>
<evidence type="ECO:0000259" key="2">
    <source>
        <dbReference type="Pfam" id="PF09949"/>
    </source>
</evidence>
<organism evidence="3 4">
    <name type="scientific">Diacronema lutheri</name>
    <name type="common">Unicellular marine alga</name>
    <name type="synonym">Monochrysis lutheri</name>
    <dbReference type="NCBI Taxonomy" id="2081491"/>
    <lineage>
        <taxon>Eukaryota</taxon>
        <taxon>Haptista</taxon>
        <taxon>Haptophyta</taxon>
        <taxon>Pavlovophyceae</taxon>
        <taxon>Pavlovales</taxon>
        <taxon>Pavlovaceae</taxon>
        <taxon>Diacronema</taxon>
    </lineage>
</organism>
<dbReference type="InterPro" id="IPR019236">
    <property type="entry name" value="APP1_cat"/>
</dbReference>
<name>A0A8J6CEI0_DIALT</name>
<dbReference type="InterPro" id="IPR052935">
    <property type="entry name" value="Mg2+_PAP"/>
</dbReference>
<evidence type="ECO:0000313" key="4">
    <source>
        <dbReference type="Proteomes" id="UP000751190"/>
    </source>
</evidence>
<keyword evidence="4" id="KW-1185">Reference proteome</keyword>
<feature type="domain" description="Phosphatidate phosphatase APP1 catalytic" evidence="2">
    <location>
        <begin position="269"/>
        <end position="417"/>
    </location>
</feature>
<gene>
    <name evidence="3" type="ORF">KFE25_008319</name>
</gene>
<dbReference type="PANTHER" id="PTHR28208:SF1">
    <property type="entry name" value="FILAMENT ORGANIZATION PROTEIN APP1-LIKE, PUTATIVE (AFU_ORTHOLOGUE AFUA_1G06650)-RELATED"/>
    <property type="match status" value="1"/>
</dbReference>
<proteinExistence type="predicted"/>
<dbReference type="Proteomes" id="UP000751190">
    <property type="component" value="Unassembled WGS sequence"/>
</dbReference>
<dbReference type="AlphaFoldDB" id="A0A8J6CEI0"/>
<dbReference type="SUPFAM" id="SSF56784">
    <property type="entry name" value="HAD-like"/>
    <property type="match status" value="1"/>
</dbReference>
<evidence type="ECO:0000256" key="1">
    <source>
        <dbReference type="SAM" id="SignalP"/>
    </source>
</evidence>
<feature type="signal peptide" evidence="1">
    <location>
        <begin position="1"/>
        <end position="28"/>
    </location>
</feature>
<dbReference type="Pfam" id="PF09949">
    <property type="entry name" value="APP1_cat"/>
    <property type="match status" value="1"/>
</dbReference>
<feature type="chain" id="PRO_5035239524" description="Phosphatidate phosphatase APP1 catalytic domain-containing protein" evidence="1">
    <location>
        <begin position="29"/>
        <end position="466"/>
    </location>
</feature>
<comment type="caution">
    <text evidence="3">The sequence shown here is derived from an EMBL/GenBank/DDBJ whole genome shotgun (WGS) entry which is preliminary data.</text>
</comment>
<dbReference type="PANTHER" id="PTHR28208">
    <property type="entry name" value="PHOSPHATIDATE PHOSPHATASE APP1"/>
    <property type="match status" value="1"/>
</dbReference>
<accession>A0A8J6CEI0</accession>
<dbReference type="GO" id="GO:0008195">
    <property type="term" value="F:phosphatidate phosphatase activity"/>
    <property type="evidence" value="ECO:0007669"/>
    <property type="project" value="InterPro"/>
</dbReference>
<sequence length="466" mass="51707">MTTSGPRRRREPAAGLAARAVLCALALGAPEWCAAWSARLHTHRGAAPPAAAPRTCSCARARRARPARGAPHAHARPAAFNGTWPRNVDVCEGMTVRLFPGYAQQLEPAGSDWHVSLRGWVCDSTIRSARRRLTSRALQRGVWTAVHAAGDAEGEHDAAAAVSHPARSDMQRQALLRRRVSIFLTKSHARRRVAVALTTTDGAELWSSKTNSAGHFTVEATVPQGQLLCRDSARQLPGGTWLTSVRTTPSEDGRVFETALLLIPPVGLSVISDIDDTIKQTHVHNTRLMLRSTFLEEWLPVPGMPDVYREWASHGAAFHYVSSSPWQLQPQLEALLAKAGFPPGTFHLKDLHYKGRRLLNLFRSSTALKPKQISGLLDAFPRRRFVLVGDSGEKDAQIYAQIARHYRERIVHIYIRNVPTKQLGATSAEQTRERLGRFFRGLPDRQWTVFDRASCIREDAKAWPQS</sequence>
<dbReference type="EMBL" id="JAGTXO010000007">
    <property type="protein sequence ID" value="KAG8466940.1"/>
    <property type="molecule type" value="Genomic_DNA"/>
</dbReference>